<sequence>MLEYVLAYLLVSVVCLLLLVAYLWHWINKQRRVNHSEAADTNTGNALLNCPKSSFSMMYSATMANGQGSEFNENITKYLSQKARQMDREEKIMSHNKPSVKKRVHEL</sequence>
<dbReference type="AlphaFoldDB" id="A0A9D4MCG2"/>
<reference evidence="3" key="1">
    <citation type="journal article" date="2019" name="bioRxiv">
        <title>The Genome of the Zebra Mussel, Dreissena polymorpha: A Resource for Invasive Species Research.</title>
        <authorList>
            <person name="McCartney M.A."/>
            <person name="Auch B."/>
            <person name="Kono T."/>
            <person name="Mallez S."/>
            <person name="Zhang Y."/>
            <person name="Obille A."/>
            <person name="Becker A."/>
            <person name="Abrahante J.E."/>
            <person name="Garbe J."/>
            <person name="Badalamenti J.P."/>
            <person name="Herman A."/>
            <person name="Mangelson H."/>
            <person name="Liachko I."/>
            <person name="Sullivan S."/>
            <person name="Sone E.D."/>
            <person name="Koren S."/>
            <person name="Silverstein K.A.T."/>
            <person name="Beckman K.B."/>
            <person name="Gohl D.M."/>
        </authorList>
    </citation>
    <scope>NUCLEOTIDE SEQUENCE</scope>
    <source>
        <strain evidence="3">Duluth1</strain>
        <tissue evidence="3">Whole animal</tissue>
    </source>
</reference>
<evidence type="ECO:0000256" key="2">
    <source>
        <dbReference type="SAM" id="Phobius"/>
    </source>
</evidence>
<accession>A0A9D4MCG2</accession>
<feature type="region of interest" description="Disordered" evidence="1">
    <location>
        <begin position="88"/>
        <end position="107"/>
    </location>
</feature>
<keyword evidence="2" id="KW-1133">Transmembrane helix</keyword>
<proteinExistence type="predicted"/>
<dbReference type="Proteomes" id="UP000828390">
    <property type="component" value="Unassembled WGS sequence"/>
</dbReference>
<organism evidence="3 4">
    <name type="scientific">Dreissena polymorpha</name>
    <name type="common">Zebra mussel</name>
    <name type="synonym">Mytilus polymorpha</name>
    <dbReference type="NCBI Taxonomy" id="45954"/>
    <lineage>
        <taxon>Eukaryota</taxon>
        <taxon>Metazoa</taxon>
        <taxon>Spiralia</taxon>
        <taxon>Lophotrochozoa</taxon>
        <taxon>Mollusca</taxon>
        <taxon>Bivalvia</taxon>
        <taxon>Autobranchia</taxon>
        <taxon>Heteroconchia</taxon>
        <taxon>Euheterodonta</taxon>
        <taxon>Imparidentia</taxon>
        <taxon>Neoheterodontei</taxon>
        <taxon>Myida</taxon>
        <taxon>Dreissenoidea</taxon>
        <taxon>Dreissenidae</taxon>
        <taxon>Dreissena</taxon>
    </lineage>
</organism>
<reference evidence="3" key="2">
    <citation type="submission" date="2020-11" db="EMBL/GenBank/DDBJ databases">
        <authorList>
            <person name="McCartney M.A."/>
            <person name="Auch B."/>
            <person name="Kono T."/>
            <person name="Mallez S."/>
            <person name="Becker A."/>
            <person name="Gohl D.M."/>
            <person name="Silverstein K.A.T."/>
            <person name="Koren S."/>
            <person name="Bechman K.B."/>
            <person name="Herman A."/>
            <person name="Abrahante J.E."/>
            <person name="Garbe J."/>
        </authorList>
    </citation>
    <scope>NUCLEOTIDE SEQUENCE</scope>
    <source>
        <strain evidence="3">Duluth1</strain>
        <tissue evidence="3">Whole animal</tissue>
    </source>
</reference>
<evidence type="ECO:0000313" key="3">
    <source>
        <dbReference type="EMBL" id="KAH3872546.1"/>
    </source>
</evidence>
<gene>
    <name evidence="3" type="ORF">DPMN_035764</name>
</gene>
<comment type="caution">
    <text evidence="3">The sequence shown here is derived from an EMBL/GenBank/DDBJ whole genome shotgun (WGS) entry which is preliminary data.</text>
</comment>
<feature type="transmembrane region" description="Helical" evidence="2">
    <location>
        <begin position="6"/>
        <end position="27"/>
    </location>
</feature>
<dbReference type="EMBL" id="JAIWYP010000002">
    <property type="protein sequence ID" value="KAH3872546.1"/>
    <property type="molecule type" value="Genomic_DNA"/>
</dbReference>
<keyword evidence="2" id="KW-0812">Transmembrane</keyword>
<evidence type="ECO:0000256" key="1">
    <source>
        <dbReference type="SAM" id="MobiDB-lite"/>
    </source>
</evidence>
<keyword evidence="2" id="KW-0472">Membrane</keyword>
<name>A0A9D4MCG2_DREPO</name>
<protein>
    <submittedName>
        <fullName evidence="3">Uncharacterized protein</fullName>
    </submittedName>
</protein>
<feature type="compositionally biased region" description="Basic residues" evidence="1">
    <location>
        <begin position="98"/>
        <end position="107"/>
    </location>
</feature>
<keyword evidence="4" id="KW-1185">Reference proteome</keyword>
<evidence type="ECO:0000313" key="4">
    <source>
        <dbReference type="Proteomes" id="UP000828390"/>
    </source>
</evidence>